<dbReference type="SUPFAM" id="SSF46785">
    <property type="entry name" value="Winged helix' DNA-binding domain"/>
    <property type="match status" value="1"/>
</dbReference>
<dbReference type="CDD" id="cd00038">
    <property type="entry name" value="CAP_ED"/>
    <property type="match status" value="1"/>
</dbReference>
<dbReference type="RefSeq" id="WP_394813788.1">
    <property type="nucleotide sequence ID" value="NZ_JAVREL010000002.1"/>
</dbReference>
<dbReference type="InterPro" id="IPR036390">
    <property type="entry name" value="WH_DNA-bd_sf"/>
</dbReference>
<evidence type="ECO:0000313" key="6">
    <source>
        <dbReference type="EMBL" id="MDT0342011.1"/>
    </source>
</evidence>
<organism evidence="6 7">
    <name type="scientific">Streptomyces litchfieldiae</name>
    <dbReference type="NCBI Taxonomy" id="3075543"/>
    <lineage>
        <taxon>Bacteria</taxon>
        <taxon>Bacillati</taxon>
        <taxon>Actinomycetota</taxon>
        <taxon>Actinomycetes</taxon>
        <taxon>Kitasatosporales</taxon>
        <taxon>Streptomycetaceae</taxon>
        <taxon>Streptomyces</taxon>
    </lineage>
</organism>
<dbReference type="InterPro" id="IPR012318">
    <property type="entry name" value="HTH_CRP"/>
</dbReference>
<reference evidence="7" key="1">
    <citation type="submission" date="2023-07" db="EMBL/GenBank/DDBJ databases">
        <title>30 novel species of actinomycetes from the DSMZ collection.</title>
        <authorList>
            <person name="Nouioui I."/>
        </authorList>
    </citation>
    <scope>NUCLEOTIDE SEQUENCE [LARGE SCALE GENOMIC DNA]</scope>
    <source>
        <strain evidence="7">DSM 44938</strain>
    </source>
</reference>
<comment type="caution">
    <text evidence="6">The sequence shown here is derived from an EMBL/GenBank/DDBJ whole genome shotgun (WGS) entry which is preliminary data.</text>
</comment>
<dbReference type="EMBL" id="JAVREL010000002">
    <property type="protein sequence ID" value="MDT0342011.1"/>
    <property type="molecule type" value="Genomic_DNA"/>
</dbReference>
<evidence type="ECO:0000256" key="2">
    <source>
        <dbReference type="ARBA" id="ARBA00023125"/>
    </source>
</evidence>
<dbReference type="Pfam" id="PF00027">
    <property type="entry name" value="cNMP_binding"/>
    <property type="match status" value="1"/>
</dbReference>
<keyword evidence="7" id="KW-1185">Reference proteome</keyword>
<evidence type="ECO:0000313" key="7">
    <source>
        <dbReference type="Proteomes" id="UP001183246"/>
    </source>
</evidence>
<evidence type="ECO:0000256" key="1">
    <source>
        <dbReference type="ARBA" id="ARBA00023015"/>
    </source>
</evidence>
<dbReference type="Gene3D" id="2.60.120.10">
    <property type="entry name" value="Jelly Rolls"/>
    <property type="match status" value="1"/>
</dbReference>
<dbReference type="CDD" id="cd00092">
    <property type="entry name" value="HTH_CRP"/>
    <property type="match status" value="1"/>
</dbReference>
<dbReference type="InterPro" id="IPR000595">
    <property type="entry name" value="cNMP-bd_dom"/>
</dbReference>
<dbReference type="InterPro" id="IPR050397">
    <property type="entry name" value="Env_Response_Regulators"/>
</dbReference>
<dbReference type="PROSITE" id="PS50042">
    <property type="entry name" value="CNMP_BINDING_3"/>
    <property type="match status" value="1"/>
</dbReference>
<dbReference type="InterPro" id="IPR014710">
    <property type="entry name" value="RmlC-like_jellyroll"/>
</dbReference>
<dbReference type="PANTHER" id="PTHR24567:SF74">
    <property type="entry name" value="HTH-TYPE TRANSCRIPTIONAL REGULATOR ARCR"/>
    <property type="match status" value="1"/>
</dbReference>
<dbReference type="InterPro" id="IPR018490">
    <property type="entry name" value="cNMP-bd_dom_sf"/>
</dbReference>
<dbReference type="Gene3D" id="1.10.10.10">
    <property type="entry name" value="Winged helix-like DNA-binding domain superfamily/Winged helix DNA-binding domain"/>
    <property type="match status" value="1"/>
</dbReference>
<keyword evidence="3" id="KW-0804">Transcription</keyword>
<accession>A0ABU2MK84</accession>
<evidence type="ECO:0000259" key="4">
    <source>
        <dbReference type="PROSITE" id="PS50042"/>
    </source>
</evidence>
<feature type="domain" description="Cyclic nucleotide-binding" evidence="4">
    <location>
        <begin position="21"/>
        <end position="141"/>
    </location>
</feature>
<sequence length="237" mass="26223">MVDIAPPDVIGFPPFDDRVPYLGRLEDKERTALLGLGRKTTYKARTEVIRQHDPSTHVLLILRGRLMVTAVAARGYVALLALRRPGDIVGESAALSHEPRSATVTTLESAECLLVSRESFHEYLENHPAAHHQLTGLLIDRVRAGDRRALQFASLTVRERLAVLLLDLMRSHSRRTECGLLLTVPLSQQELAGSVGASREAIARLLTKLREDGVVVTARRKIWVVQPDVLRRIAAGS</sequence>
<evidence type="ECO:0000259" key="5">
    <source>
        <dbReference type="PROSITE" id="PS51063"/>
    </source>
</evidence>
<dbReference type="Proteomes" id="UP001183246">
    <property type="component" value="Unassembled WGS sequence"/>
</dbReference>
<dbReference type="SMART" id="SM00419">
    <property type="entry name" value="HTH_CRP"/>
    <property type="match status" value="1"/>
</dbReference>
<dbReference type="PANTHER" id="PTHR24567">
    <property type="entry name" value="CRP FAMILY TRANSCRIPTIONAL REGULATORY PROTEIN"/>
    <property type="match status" value="1"/>
</dbReference>
<dbReference type="PROSITE" id="PS51063">
    <property type="entry name" value="HTH_CRP_2"/>
    <property type="match status" value="1"/>
</dbReference>
<gene>
    <name evidence="6" type="ORF">RM590_05095</name>
</gene>
<keyword evidence="1" id="KW-0805">Transcription regulation</keyword>
<name>A0ABU2MK84_9ACTN</name>
<dbReference type="SMART" id="SM00100">
    <property type="entry name" value="cNMP"/>
    <property type="match status" value="1"/>
</dbReference>
<dbReference type="PRINTS" id="PR00034">
    <property type="entry name" value="HTHCRP"/>
</dbReference>
<evidence type="ECO:0000256" key="3">
    <source>
        <dbReference type="ARBA" id="ARBA00023163"/>
    </source>
</evidence>
<dbReference type="SUPFAM" id="SSF51206">
    <property type="entry name" value="cAMP-binding domain-like"/>
    <property type="match status" value="1"/>
</dbReference>
<dbReference type="Pfam" id="PF13545">
    <property type="entry name" value="HTH_Crp_2"/>
    <property type="match status" value="1"/>
</dbReference>
<proteinExistence type="predicted"/>
<protein>
    <submittedName>
        <fullName evidence="6">Crp/Fnr family transcriptional regulator</fullName>
    </submittedName>
</protein>
<keyword evidence="2" id="KW-0238">DNA-binding</keyword>
<feature type="domain" description="HTH crp-type" evidence="5">
    <location>
        <begin position="155"/>
        <end position="228"/>
    </location>
</feature>
<dbReference type="InterPro" id="IPR036388">
    <property type="entry name" value="WH-like_DNA-bd_sf"/>
</dbReference>